<dbReference type="Proteomes" id="UP001165960">
    <property type="component" value="Unassembled WGS sequence"/>
</dbReference>
<name>A0ACC2T9B3_9FUNG</name>
<dbReference type="EMBL" id="QTSX02003552">
    <property type="protein sequence ID" value="KAJ9071066.1"/>
    <property type="molecule type" value="Genomic_DNA"/>
</dbReference>
<accession>A0ACC2T9B3</accession>
<evidence type="ECO:0000313" key="2">
    <source>
        <dbReference type="Proteomes" id="UP001165960"/>
    </source>
</evidence>
<organism evidence="1 2">
    <name type="scientific">Entomophthora muscae</name>
    <dbReference type="NCBI Taxonomy" id="34485"/>
    <lineage>
        <taxon>Eukaryota</taxon>
        <taxon>Fungi</taxon>
        <taxon>Fungi incertae sedis</taxon>
        <taxon>Zoopagomycota</taxon>
        <taxon>Entomophthoromycotina</taxon>
        <taxon>Entomophthoromycetes</taxon>
        <taxon>Entomophthorales</taxon>
        <taxon>Entomophthoraceae</taxon>
        <taxon>Entomophthora</taxon>
    </lineage>
</organism>
<gene>
    <name evidence="1" type="primary">sge1_1</name>
    <name evidence="1" type="ORF">DSO57_1000742</name>
</gene>
<protein>
    <submittedName>
        <fullName evidence="1">Global transcription regulator sge1</fullName>
    </submittedName>
</protein>
<comment type="caution">
    <text evidence="1">The sequence shown here is derived from an EMBL/GenBank/DDBJ whole genome shotgun (WGS) entry which is preliminary data.</text>
</comment>
<proteinExistence type="predicted"/>
<keyword evidence="2" id="KW-1185">Reference proteome</keyword>
<reference evidence="1" key="1">
    <citation type="submission" date="2022-04" db="EMBL/GenBank/DDBJ databases">
        <title>Genome of the entomopathogenic fungus Entomophthora muscae.</title>
        <authorList>
            <person name="Elya C."/>
            <person name="Lovett B.R."/>
            <person name="Lee E."/>
            <person name="Macias A.M."/>
            <person name="Hajek A.E."/>
            <person name="De Bivort B.L."/>
            <person name="Kasson M.T."/>
            <person name="De Fine Licht H.H."/>
            <person name="Stajich J.E."/>
        </authorList>
    </citation>
    <scope>NUCLEOTIDE SEQUENCE</scope>
    <source>
        <strain evidence="1">Berkeley</strain>
    </source>
</reference>
<evidence type="ECO:0000313" key="1">
    <source>
        <dbReference type="EMBL" id="KAJ9071066.1"/>
    </source>
</evidence>
<sequence length="189" mass="21559">MSLEVKESKVSPLPVSLDVTEAAVLTCTGKVLDEIYAQMIIDACHKKELPLLPSRLTQKQKEYIGADQVYVYCQEDSDIQRWTDGKLWAPSKIVGNFLHYHELYRRYSPYQKVFCAESNKCMPKFHPQDIQDLLEFKQNIAPSIGAGEICVRLKGLFVYKASGLLKKTYSMKVGGKTYHLVAYEAKFPQ</sequence>